<evidence type="ECO:0000259" key="6">
    <source>
        <dbReference type="Pfam" id="PF02826"/>
    </source>
</evidence>
<feature type="domain" description="D-isomer specific 2-hydroxyacid dehydrogenase NAD-binding" evidence="6">
    <location>
        <begin position="107"/>
        <end position="283"/>
    </location>
</feature>
<dbReference type="PANTHER" id="PTHR42789">
    <property type="entry name" value="D-ISOMER SPECIFIC 2-HYDROXYACID DEHYDROGENASE FAMILY PROTEIN (AFU_ORTHOLOGUE AFUA_6G10090)"/>
    <property type="match status" value="1"/>
</dbReference>
<dbReference type="RefSeq" id="WP_090876570.1">
    <property type="nucleotide sequence ID" value="NZ_FMXQ01000004.1"/>
</dbReference>
<dbReference type="OrthoDB" id="9793626at2"/>
<organism evidence="7 8">
    <name type="scientific">Bauldia litoralis</name>
    <dbReference type="NCBI Taxonomy" id="665467"/>
    <lineage>
        <taxon>Bacteria</taxon>
        <taxon>Pseudomonadati</taxon>
        <taxon>Pseudomonadota</taxon>
        <taxon>Alphaproteobacteria</taxon>
        <taxon>Hyphomicrobiales</taxon>
        <taxon>Kaistiaceae</taxon>
        <taxon>Bauldia</taxon>
    </lineage>
</organism>
<evidence type="ECO:0000256" key="4">
    <source>
        <dbReference type="RuleBase" id="RU003719"/>
    </source>
</evidence>
<protein>
    <submittedName>
        <fullName evidence="7">D-3-phosphoglycerate dehydrogenase</fullName>
    </submittedName>
</protein>
<evidence type="ECO:0000256" key="3">
    <source>
        <dbReference type="ARBA" id="ARBA00023027"/>
    </source>
</evidence>
<evidence type="ECO:0000313" key="7">
    <source>
        <dbReference type="EMBL" id="SDB30356.1"/>
    </source>
</evidence>
<dbReference type="PROSITE" id="PS00671">
    <property type="entry name" value="D_2_HYDROXYACID_DH_3"/>
    <property type="match status" value="1"/>
</dbReference>
<dbReference type="Proteomes" id="UP000199071">
    <property type="component" value="Unassembled WGS sequence"/>
</dbReference>
<sequence>MPLVLLSGQIHDDGMAVFEARPDVTIREMEDNEAATFMRDLPDADALLIRTSLLPAEAIAVADRLRVVSRHGVGYDNIPVDALTAKGVPLALAVGANADSVAEHVFYLILSIAKGGPANDAAVRNGEWNVRNRMPAFDIGGRTLLLIGFGRVGRSVTRIAKAFSMRVIAFDPAVGAEAMAEAGVEKTDDWRDVLAEVDVVSLHTPRLPETENMIGAAELRSMKSDAILINTSRGGLIDEYALALALQKGQLAGAGIDTFADEPPPGASPLLNCERAILSPHIAGLTREAGARLSVYAARNVLAAIDGQLDPAVVVNPSVLTT</sequence>
<dbReference type="PANTHER" id="PTHR42789:SF1">
    <property type="entry name" value="D-ISOMER SPECIFIC 2-HYDROXYACID DEHYDROGENASE FAMILY PROTEIN (AFU_ORTHOLOGUE AFUA_6G10090)"/>
    <property type="match status" value="1"/>
</dbReference>
<dbReference type="InterPro" id="IPR006140">
    <property type="entry name" value="D-isomer_DH_NAD-bd"/>
</dbReference>
<dbReference type="GO" id="GO:0016616">
    <property type="term" value="F:oxidoreductase activity, acting on the CH-OH group of donors, NAD or NADP as acceptor"/>
    <property type="evidence" value="ECO:0007669"/>
    <property type="project" value="InterPro"/>
</dbReference>
<dbReference type="InterPro" id="IPR050857">
    <property type="entry name" value="D-2-hydroxyacid_DH"/>
</dbReference>
<keyword evidence="8" id="KW-1185">Reference proteome</keyword>
<evidence type="ECO:0000256" key="2">
    <source>
        <dbReference type="ARBA" id="ARBA00023002"/>
    </source>
</evidence>
<dbReference type="STRING" id="665467.SAMN02982931_02302"/>
<dbReference type="EMBL" id="FMXQ01000004">
    <property type="protein sequence ID" value="SDB30356.1"/>
    <property type="molecule type" value="Genomic_DNA"/>
</dbReference>
<comment type="similarity">
    <text evidence="1 4">Belongs to the D-isomer specific 2-hydroxyacid dehydrogenase family.</text>
</comment>
<dbReference type="InterPro" id="IPR029753">
    <property type="entry name" value="D-isomer_DH_CS"/>
</dbReference>
<keyword evidence="3" id="KW-0520">NAD</keyword>
<evidence type="ECO:0000259" key="5">
    <source>
        <dbReference type="Pfam" id="PF00389"/>
    </source>
</evidence>
<dbReference type="FunFam" id="3.40.50.720:FF:000203">
    <property type="entry name" value="D-3-phosphoglycerate dehydrogenase (SerA)"/>
    <property type="match status" value="1"/>
</dbReference>
<dbReference type="InterPro" id="IPR036291">
    <property type="entry name" value="NAD(P)-bd_dom_sf"/>
</dbReference>
<evidence type="ECO:0000313" key="8">
    <source>
        <dbReference type="Proteomes" id="UP000199071"/>
    </source>
</evidence>
<keyword evidence="2 4" id="KW-0560">Oxidoreductase</keyword>
<dbReference type="Pfam" id="PF02826">
    <property type="entry name" value="2-Hacid_dh_C"/>
    <property type="match status" value="1"/>
</dbReference>
<feature type="domain" description="D-isomer specific 2-hydroxyacid dehydrogenase catalytic" evidence="5">
    <location>
        <begin position="4"/>
        <end position="314"/>
    </location>
</feature>
<reference evidence="7 8" key="1">
    <citation type="submission" date="2016-10" db="EMBL/GenBank/DDBJ databases">
        <authorList>
            <person name="de Groot N.N."/>
        </authorList>
    </citation>
    <scope>NUCLEOTIDE SEQUENCE [LARGE SCALE GENOMIC DNA]</scope>
    <source>
        <strain evidence="7 8">ATCC 35022</strain>
    </source>
</reference>
<evidence type="ECO:0000256" key="1">
    <source>
        <dbReference type="ARBA" id="ARBA00005854"/>
    </source>
</evidence>
<dbReference type="InterPro" id="IPR006139">
    <property type="entry name" value="D-isomer_2_OHA_DH_cat_dom"/>
</dbReference>
<proteinExistence type="inferred from homology"/>
<dbReference type="AlphaFoldDB" id="A0A1G6CBT6"/>
<dbReference type="Pfam" id="PF00389">
    <property type="entry name" value="2-Hacid_dh"/>
    <property type="match status" value="1"/>
</dbReference>
<name>A0A1G6CBT6_9HYPH</name>
<accession>A0A1G6CBT6</accession>
<dbReference type="CDD" id="cd12173">
    <property type="entry name" value="PGDH_4"/>
    <property type="match status" value="1"/>
</dbReference>
<dbReference type="Gene3D" id="3.40.50.720">
    <property type="entry name" value="NAD(P)-binding Rossmann-like Domain"/>
    <property type="match status" value="2"/>
</dbReference>
<dbReference type="SUPFAM" id="SSF51735">
    <property type="entry name" value="NAD(P)-binding Rossmann-fold domains"/>
    <property type="match status" value="1"/>
</dbReference>
<gene>
    <name evidence="7" type="ORF">SAMN02982931_02302</name>
</gene>
<dbReference type="SUPFAM" id="SSF52283">
    <property type="entry name" value="Formate/glycerate dehydrogenase catalytic domain-like"/>
    <property type="match status" value="1"/>
</dbReference>
<dbReference type="GO" id="GO:0051287">
    <property type="term" value="F:NAD binding"/>
    <property type="evidence" value="ECO:0007669"/>
    <property type="project" value="InterPro"/>
</dbReference>